<evidence type="ECO:0000313" key="2">
    <source>
        <dbReference type="EMBL" id="RUT46755.1"/>
    </source>
</evidence>
<dbReference type="RefSeq" id="WP_127192093.1">
    <property type="nucleotide sequence ID" value="NZ_RZNY01000007.1"/>
</dbReference>
<keyword evidence="3" id="KW-1185">Reference proteome</keyword>
<keyword evidence="1" id="KW-0812">Transmembrane</keyword>
<dbReference type="EMBL" id="RZNY01000007">
    <property type="protein sequence ID" value="RUT46755.1"/>
    <property type="molecule type" value="Genomic_DNA"/>
</dbReference>
<dbReference type="AlphaFoldDB" id="A0A433YA43"/>
<feature type="transmembrane region" description="Helical" evidence="1">
    <location>
        <begin position="110"/>
        <end position="131"/>
    </location>
</feature>
<reference evidence="2 3" key="1">
    <citation type="submission" date="2018-12" db="EMBL/GenBank/DDBJ databases">
        <authorList>
            <person name="Sun L."/>
            <person name="Chen Z."/>
        </authorList>
    </citation>
    <scope>NUCLEOTIDE SEQUENCE [LARGE SCALE GENOMIC DNA]</scope>
    <source>
        <strain evidence="2 3">DSM 15890</strain>
    </source>
</reference>
<feature type="transmembrane region" description="Helical" evidence="1">
    <location>
        <begin position="213"/>
        <end position="236"/>
    </location>
</feature>
<feature type="transmembrane region" description="Helical" evidence="1">
    <location>
        <begin position="20"/>
        <end position="40"/>
    </location>
</feature>
<keyword evidence="1" id="KW-1133">Transmembrane helix</keyword>
<feature type="transmembrane region" description="Helical" evidence="1">
    <location>
        <begin position="52"/>
        <end position="74"/>
    </location>
</feature>
<evidence type="ECO:0000256" key="1">
    <source>
        <dbReference type="SAM" id="Phobius"/>
    </source>
</evidence>
<feature type="transmembrane region" description="Helical" evidence="1">
    <location>
        <begin position="169"/>
        <end position="188"/>
    </location>
</feature>
<gene>
    <name evidence="2" type="ORF">EJP82_11000</name>
</gene>
<keyword evidence="1" id="KW-0472">Membrane</keyword>
<dbReference type="OrthoDB" id="9813172at2"/>
<accession>A0A433YA43</accession>
<dbReference type="Pfam" id="PF14808">
    <property type="entry name" value="TMEM164"/>
    <property type="match status" value="1"/>
</dbReference>
<dbReference type="NCBIfam" id="TIGR02206">
    <property type="entry name" value="intg_mem_TP0381"/>
    <property type="match status" value="1"/>
</dbReference>
<dbReference type="InterPro" id="IPR011737">
    <property type="entry name" value="CHP02206_TP0381"/>
</dbReference>
<feature type="transmembrane region" description="Helical" evidence="1">
    <location>
        <begin position="137"/>
        <end position="157"/>
    </location>
</feature>
<proteinExistence type="predicted"/>
<sequence length="257" mass="29171">MTLLSFFSQGNSPEFIMFSAQHGIVIGVIILFVLGLYIGRHRIRRNRIVASAIRYGLVVVLALTEIGLNTWYFANDLWDVRYTLPLELCSVTLILSIIMLLARSNKLYQILYFAGIAGAFQALITPALAYGYPHFRYFEYFIAHGAIVLSPLYMTWIEQQRPTWKSIGWSLLFLNVLALVVGTVNYLLGSNYMFLNHKPDTASALDLLGPYPYYLLAEEGVALFFFVGMYSLFFVLPAKRKKRLASESIYKSKGVDS</sequence>
<name>A0A433YA43_9BACL</name>
<organism evidence="2 3">
    <name type="scientific">Paenibacillus anaericanus</name>
    <dbReference type="NCBI Taxonomy" id="170367"/>
    <lineage>
        <taxon>Bacteria</taxon>
        <taxon>Bacillati</taxon>
        <taxon>Bacillota</taxon>
        <taxon>Bacilli</taxon>
        <taxon>Bacillales</taxon>
        <taxon>Paenibacillaceae</taxon>
        <taxon>Paenibacillus</taxon>
    </lineage>
</organism>
<feature type="transmembrane region" description="Helical" evidence="1">
    <location>
        <begin position="80"/>
        <end position="101"/>
    </location>
</feature>
<evidence type="ECO:0000313" key="3">
    <source>
        <dbReference type="Proteomes" id="UP000279446"/>
    </source>
</evidence>
<protein>
    <submittedName>
        <fullName evidence="2">TIGR02206 family membrane protein</fullName>
    </submittedName>
</protein>
<comment type="caution">
    <text evidence="2">The sequence shown here is derived from an EMBL/GenBank/DDBJ whole genome shotgun (WGS) entry which is preliminary data.</text>
</comment>
<dbReference type="Proteomes" id="UP000279446">
    <property type="component" value="Unassembled WGS sequence"/>
</dbReference>